<dbReference type="OMA" id="DVCDGCI"/>
<proteinExistence type="predicted"/>
<gene>
    <name evidence="1" type="ORF">LR48_Vigan553s002300</name>
</gene>
<evidence type="ECO:0000313" key="1">
    <source>
        <dbReference type="EMBL" id="KOM28594.1"/>
    </source>
</evidence>
<evidence type="ECO:0008006" key="3">
    <source>
        <dbReference type="Google" id="ProtNLM"/>
    </source>
</evidence>
<protein>
    <recommendedName>
        <fullName evidence="3">Amine oxidase domain-containing protein</fullName>
    </recommendedName>
</protein>
<dbReference type="Proteomes" id="UP000053144">
    <property type="component" value="Unassembled WGS sequence"/>
</dbReference>
<name>A0A0L9TEK6_PHAAN</name>
<accession>A0A0L9TEK6</accession>
<dbReference type="Gramene" id="KOM28594">
    <property type="protein sequence ID" value="KOM28594"/>
    <property type="gene ID" value="LR48_Vigan553s002300"/>
</dbReference>
<reference evidence="2" key="1">
    <citation type="journal article" date="2015" name="Proc. Natl. Acad. Sci. U.S.A.">
        <title>Genome sequencing of adzuki bean (Vigna angularis) provides insight into high starch and low fat accumulation and domestication.</title>
        <authorList>
            <person name="Yang K."/>
            <person name="Tian Z."/>
            <person name="Chen C."/>
            <person name="Luo L."/>
            <person name="Zhao B."/>
            <person name="Wang Z."/>
            <person name="Yu L."/>
            <person name="Li Y."/>
            <person name="Sun Y."/>
            <person name="Li W."/>
            <person name="Chen Y."/>
            <person name="Li Y."/>
            <person name="Zhang Y."/>
            <person name="Ai D."/>
            <person name="Zhao J."/>
            <person name="Shang C."/>
            <person name="Ma Y."/>
            <person name="Wu B."/>
            <person name="Wang M."/>
            <person name="Gao L."/>
            <person name="Sun D."/>
            <person name="Zhang P."/>
            <person name="Guo F."/>
            <person name="Wang W."/>
            <person name="Li Y."/>
            <person name="Wang J."/>
            <person name="Varshney R.K."/>
            <person name="Wang J."/>
            <person name="Ling H.Q."/>
            <person name="Wan P."/>
        </authorList>
    </citation>
    <scope>NUCLEOTIDE SEQUENCE</scope>
    <source>
        <strain evidence="2">cv. Jingnong 6</strain>
    </source>
</reference>
<sequence length="89" mass="10117">MSFSAFSVLSFCRNHHLLQVEEELEREGSHIITNREVHLVSTTEKGCVVYYKDGFEEVYDGCILAVHAPDALRLLGDEATYDEQRILGD</sequence>
<evidence type="ECO:0000313" key="2">
    <source>
        <dbReference type="Proteomes" id="UP000053144"/>
    </source>
</evidence>
<dbReference type="EMBL" id="KQ258438">
    <property type="protein sequence ID" value="KOM28594.1"/>
    <property type="molecule type" value="Genomic_DNA"/>
</dbReference>
<organism evidence="1 2">
    <name type="scientific">Phaseolus angularis</name>
    <name type="common">Azuki bean</name>
    <name type="synonym">Vigna angularis</name>
    <dbReference type="NCBI Taxonomy" id="3914"/>
    <lineage>
        <taxon>Eukaryota</taxon>
        <taxon>Viridiplantae</taxon>
        <taxon>Streptophyta</taxon>
        <taxon>Embryophyta</taxon>
        <taxon>Tracheophyta</taxon>
        <taxon>Spermatophyta</taxon>
        <taxon>Magnoliopsida</taxon>
        <taxon>eudicotyledons</taxon>
        <taxon>Gunneridae</taxon>
        <taxon>Pentapetalae</taxon>
        <taxon>rosids</taxon>
        <taxon>fabids</taxon>
        <taxon>Fabales</taxon>
        <taxon>Fabaceae</taxon>
        <taxon>Papilionoideae</taxon>
        <taxon>50 kb inversion clade</taxon>
        <taxon>NPAAA clade</taxon>
        <taxon>indigoferoid/millettioid clade</taxon>
        <taxon>Phaseoleae</taxon>
        <taxon>Vigna</taxon>
    </lineage>
</organism>
<dbReference type="InterPro" id="IPR036188">
    <property type="entry name" value="FAD/NAD-bd_sf"/>
</dbReference>
<dbReference type="AlphaFoldDB" id="A0A0L9TEK6"/>
<dbReference type="SUPFAM" id="SSF51905">
    <property type="entry name" value="FAD/NAD(P)-binding domain"/>
    <property type="match status" value="1"/>
</dbReference>
<dbReference type="STRING" id="3914.A0A0L9TEK6"/>